<dbReference type="PATRIC" id="fig|1008153.3.peg.2149"/>
<dbReference type="EMBL" id="LTAZ01000005">
    <property type="protein sequence ID" value="KYH25439.1"/>
    <property type="molecule type" value="Genomic_DNA"/>
</dbReference>
<proteinExistence type="predicted"/>
<dbReference type="InterPro" id="IPR023606">
    <property type="entry name" value="CoA-Trfase_III_dom_1_sf"/>
</dbReference>
<dbReference type="Pfam" id="PF02515">
    <property type="entry name" value="CoA_transf_3"/>
    <property type="match status" value="1"/>
</dbReference>
<dbReference type="GO" id="GO:0033608">
    <property type="term" value="F:formyl-CoA transferase activity"/>
    <property type="evidence" value="ECO:0007669"/>
    <property type="project" value="UniProtKB-EC"/>
</dbReference>
<dbReference type="PANTHER" id="PTHR48207:SF3">
    <property type="entry name" value="SUCCINATE--HYDROXYMETHYLGLUTARATE COA-TRANSFERASE"/>
    <property type="match status" value="1"/>
</dbReference>
<reference evidence="3 4" key="1">
    <citation type="submission" date="2016-02" db="EMBL/GenBank/DDBJ databases">
        <title>Genome sequence of Halalkalicoccus paucihalophilus DSM 24557.</title>
        <authorList>
            <person name="Poehlein A."/>
            <person name="Daniel R."/>
        </authorList>
    </citation>
    <scope>NUCLEOTIDE SEQUENCE [LARGE SCALE GENOMIC DNA]</scope>
    <source>
        <strain evidence="3 4">DSM 24557</strain>
    </source>
</reference>
<feature type="region of interest" description="Disordered" evidence="2">
    <location>
        <begin position="46"/>
        <end position="74"/>
    </location>
</feature>
<organism evidence="3 4">
    <name type="scientific">Halalkalicoccus paucihalophilus</name>
    <dbReference type="NCBI Taxonomy" id="1008153"/>
    <lineage>
        <taxon>Archaea</taxon>
        <taxon>Methanobacteriati</taxon>
        <taxon>Methanobacteriota</taxon>
        <taxon>Stenosarchaea group</taxon>
        <taxon>Halobacteria</taxon>
        <taxon>Halobacteriales</taxon>
        <taxon>Halococcaceae</taxon>
        <taxon>Halalkalicoccus</taxon>
    </lineage>
</organism>
<evidence type="ECO:0000256" key="1">
    <source>
        <dbReference type="ARBA" id="ARBA00022679"/>
    </source>
</evidence>
<gene>
    <name evidence="3" type="primary">frc_2</name>
    <name evidence="3" type="ORF">HAPAU_21110</name>
</gene>
<name>A0A151ACS3_9EURY</name>
<dbReference type="SUPFAM" id="SSF89796">
    <property type="entry name" value="CoA-transferase family III (CaiB/BaiF)"/>
    <property type="match status" value="1"/>
</dbReference>
<sequence>MESDSTSQEKILDGITVVDLTTFVTGGFATLMLANQGAEVIKVERPELGDDSRHSGPPFVSTEDYEGPGRSAAEQGESPYFWTVNYDKQSVELNLKSEEGLSICKELIEEADVLVENFRPGTAERLGLGYDDLRELNPELVYCSISAFGETGPWSDRPGYDLLVQGMSGIMSVTGEDGGDPVKVGLPQTDLITAMWAAFGIVGALFRRERTGEGERVELGMLDAALPWLTKQAAKAFVGEETSRMGTKDPVLAPYQSYPTSDGYLNVACGNQKLWEGFCTEIEREDLLEDSRFAENADRVEHMDELEDELSATLTDRTTDEWVETLAEEAGLPVGPVYEVGEALESEQVEARGTVGSLDHPAAGEIPSLEHPLNFASADSGFEDAPPLLGEDTEAILDRLGYSEERIAELRESDAIPDA</sequence>
<protein>
    <submittedName>
        <fullName evidence="3">Formyl-coenzyme A transferase</fullName>
        <ecNumber evidence="3">2.8.3.16</ecNumber>
    </submittedName>
</protein>
<dbReference type="InterPro" id="IPR003673">
    <property type="entry name" value="CoA-Trfase_fam_III"/>
</dbReference>
<dbReference type="Proteomes" id="UP000075321">
    <property type="component" value="Unassembled WGS sequence"/>
</dbReference>
<dbReference type="OrthoDB" id="28444at2157"/>
<keyword evidence="4" id="KW-1185">Reference proteome</keyword>
<evidence type="ECO:0000256" key="2">
    <source>
        <dbReference type="SAM" id="MobiDB-lite"/>
    </source>
</evidence>
<evidence type="ECO:0000313" key="3">
    <source>
        <dbReference type="EMBL" id="KYH25439.1"/>
    </source>
</evidence>
<dbReference type="RefSeq" id="WP_066382242.1">
    <property type="nucleotide sequence ID" value="NZ_LTAZ01000005.1"/>
</dbReference>
<accession>A0A151ACS3</accession>
<keyword evidence="1 3" id="KW-0808">Transferase</keyword>
<dbReference type="PANTHER" id="PTHR48207">
    <property type="entry name" value="SUCCINATE--HYDROXYMETHYLGLUTARATE COA-TRANSFERASE"/>
    <property type="match status" value="1"/>
</dbReference>
<dbReference type="InterPro" id="IPR050483">
    <property type="entry name" value="CoA-transferase_III_domain"/>
</dbReference>
<dbReference type="Gene3D" id="3.30.1540.10">
    <property type="entry name" value="formyl-coa transferase, domain 3"/>
    <property type="match status" value="1"/>
</dbReference>
<comment type="caution">
    <text evidence="3">The sequence shown here is derived from an EMBL/GenBank/DDBJ whole genome shotgun (WGS) entry which is preliminary data.</text>
</comment>
<dbReference type="InterPro" id="IPR044855">
    <property type="entry name" value="CoA-Trfase_III_dom3_sf"/>
</dbReference>
<dbReference type="Gene3D" id="3.40.50.10540">
    <property type="entry name" value="Crotonobetainyl-coa:carnitine coa-transferase, domain 1"/>
    <property type="match status" value="1"/>
</dbReference>
<evidence type="ECO:0000313" key="4">
    <source>
        <dbReference type="Proteomes" id="UP000075321"/>
    </source>
</evidence>
<dbReference type="EC" id="2.8.3.16" evidence="3"/>
<dbReference type="AlphaFoldDB" id="A0A151ACS3"/>